<dbReference type="RefSeq" id="XP_049127779.1">
    <property type="nucleotide sequence ID" value="XM_049271822.1"/>
</dbReference>
<name>A0AA37LDK9_9PEZI</name>
<reference evidence="2 3" key="1">
    <citation type="submission" date="2022-03" db="EMBL/GenBank/DDBJ databases">
        <title>Genome data of Colletotrichum spp.</title>
        <authorList>
            <person name="Utami Y.D."/>
            <person name="Hiruma K."/>
        </authorList>
    </citation>
    <scope>NUCLEOTIDE SEQUENCE [LARGE SCALE GENOMIC DNA]</scope>
    <source>
        <strain evidence="2 3">MAFF 239500</strain>
    </source>
</reference>
<evidence type="ECO:0000313" key="3">
    <source>
        <dbReference type="Proteomes" id="UP001055115"/>
    </source>
</evidence>
<gene>
    <name evidence="2" type="ORF">ColSpa_05610</name>
</gene>
<evidence type="ECO:0000256" key="1">
    <source>
        <dbReference type="SAM" id="MobiDB-lite"/>
    </source>
</evidence>
<dbReference type="PANTHER" id="PTHR28254">
    <property type="entry name" value="CYTOCHROME B-C1 COMPLEX SUBUNIT 10"/>
    <property type="match status" value="1"/>
</dbReference>
<feature type="region of interest" description="Disordered" evidence="1">
    <location>
        <begin position="1"/>
        <end position="57"/>
    </location>
</feature>
<dbReference type="EMBL" id="BQXU01000012">
    <property type="protein sequence ID" value="GKT45429.1"/>
    <property type="molecule type" value="Genomic_DNA"/>
</dbReference>
<accession>A0AA37LDK9</accession>
<dbReference type="PANTHER" id="PTHR28254:SF1">
    <property type="entry name" value="CYTOCHROME B-C1 COMPLEX SUBUNIT 10, MITOCHONDRIAL"/>
    <property type="match status" value="1"/>
</dbReference>
<organism evidence="2 3">
    <name type="scientific">Colletotrichum spaethianum</name>
    <dbReference type="NCBI Taxonomy" id="700344"/>
    <lineage>
        <taxon>Eukaryota</taxon>
        <taxon>Fungi</taxon>
        <taxon>Dikarya</taxon>
        <taxon>Ascomycota</taxon>
        <taxon>Pezizomycotina</taxon>
        <taxon>Sordariomycetes</taxon>
        <taxon>Hypocreomycetidae</taxon>
        <taxon>Glomerellales</taxon>
        <taxon>Glomerellaceae</taxon>
        <taxon>Colletotrichum</taxon>
        <taxon>Colletotrichum spaethianum species complex</taxon>
    </lineage>
</organism>
<proteinExistence type="predicted"/>
<keyword evidence="3" id="KW-1185">Reference proteome</keyword>
<dbReference type="GO" id="GO:0006122">
    <property type="term" value="P:mitochondrial electron transport, ubiquinol to cytochrome c"/>
    <property type="evidence" value="ECO:0007669"/>
    <property type="project" value="InterPro"/>
</dbReference>
<comment type="caution">
    <text evidence="2">The sequence shown here is derived from an EMBL/GenBank/DDBJ whole genome shotgun (WGS) entry which is preliminary data.</text>
</comment>
<dbReference type="GO" id="GO:0005739">
    <property type="term" value="C:mitochondrion"/>
    <property type="evidence" value="ECO:0007669"/>
    <property type="project" value="GOC"/>
</dbReference>
<feature type="compositionally biased region" description="Basic and acidic residues" evidence="1">
    <location>
        <begin position="28"/>
        <end position="43"/>
    </location>
</feature>
<dbReference type="Proteomes" id="UP001055115">
    <property type="component" value="Unassembled WGS sequence"/>
</dbReference>
<dbReference type="GeneID" id="73326412"/>
<evidence type="ECO:0000313" key="2">
    <source>
        <dbReference type="EMBL" id="GKT45429.1"/>
    </source>
</evidence>
<dbReference type="InterPro" id="IPR019182">
    <property type="entry name" value="Cytochrome_b-c1_su10_fun"/>
</dbReference>
<protein>
    <submittedName>
        <fullName evidence="2">Uncharacterized protein</fullName>
    </submittedName>
</protein>
<dbReference type="Pfam" id="PF09796">
    <property type="entry name" value="QCR10"/>
    <property type="match status" value="1"/>
</dbReference>
<sequence>MYPTYRSKFGPKYVLDPFHDPPTYNSATERDAETSIRRKDARTASESSSCEYPSGVEPATADPEFHAVPSFGFTLLRGGMRFGIEASEWRKPGLPNDRVADNCDYQDCMLTFDDSGTRAAGFGAAAGIAALFYTSGIPRIQRDILMKIPVIGQTYVKDIPPSDNTLGKQHGRMVL</sequence>
<dbReference type="AlphaFoldDB" id="A0AA37LDK9"/>